<feature type="compositionally biased region" description="Acidic residues" evidence="8">
    <location>
        <begin position="127"/>
        <end position="140"/>
    </location>
</feature>
<dbReference type="Pfam" id="PF09420">
    <property type="entry name" value="Nop16"/>
    <property type="match status" value="1"/>
</dbReference>
<feature type="compositionally biased region" description="Basic residues" evidence="8">
    <location>
        <begin position="8"/>
        <end position="23"/>
    </location>
</feature>
<dbReference type="InterPro" id="IPR019002">
    <property type="entry name" value="Ribosome_biogenesis_Nop16"/>
</dbReference>
<name>A0A2T3B2N2_AMORE</name>
<keyword evidence="10" id="KW-1185">Reference proteome</keyword>
<dbReference type="AlphaFoldDB" id="A0A2T3B2N2"/>
<comment type="function">
    <text evidence="1">Involved in the biogenesis of the 60S ribosomal subunit.</text>
</comment>
<dbReference type="GeneID" id="36568869"/>
<evidence type="ECO:0000256" key="6">
    <source>
        <dbReference type="ARBA" id="ARBA00023242"/>
    </source>
</evidence>
<gene>
    <name evidence="9" type="ORF">M430DRAFT_102355</name>
</gene>
<keyword evidence="6" id="KW-0539">Nucleus</keyword>
<dbReference type="STRING" id="857342.A0A2T3B2N2"/>
<reference evidence="9 10" key="1">
    <citation type="journal article" date="2018" name="New Phytol.">
        <title>Comparative genomics and transcriptomics depict ericoid mycorrhizal fungi as versatile saprotrophs and plant mutualists.</title>
        <authorList>
            <person name="Martino E."/>
            <person name="Morin E."/>
            <person name="Grelet G.A."/>
            <person name="Kuo A."/>
            <person name="Kohler A."/>
            <person name="Daghino S."/>
            <person name="Barry K.W."/>
            <person name="Cichocki N."/>
            <person name="Clum A."/>
            <person name="Dockter R.B."/>
            <person name="Hainaut M."/>
            <person name="Kuo R.C."/>
            <person name="LaButti K."/>
            <person name="Lindahl B.D."/>
            <person name="Lindquist E.A."/>
            <person name="Lipzen A."/>
            <person name="Khouja H.R."/>
            <person name="Magnuson J."/>
            <person name="Murat C."/>
            <person name="Ohm R.A."/>
            <person name="Singer S.W."/>
            <person name="Spatafora J.W."/>
            <person name="Wang M."/>
            <person name="Veneault-Fourrey C."/>
            <person name="Henrissat B."/>
            <person name="Grigoriev I.V."/>
            <person name="Martin F.M."/>
            <person name="Perotto S."/>
        </authorList>
    </citation>
    <scope>NUCLEOTIDE SEQUENCE [LARGE SCALE GENOMIC DNA]</scope>
    <source>
        <strain evidence="9 10">ATCC 22711</strain>
    </source>
</reference>
<evidence type="ECO:0000256" key="5">
    <source>
        <dbReference type="ARBA" id="ARBA00015522"/>
    </source>
</evidence>
<comment type="subunit">
    <text evidence="4">Component of the pre-66S ribosomal particle.</text>
</comment>
<dbReference type="GO" id="GO:0005730">
    <property type="term" value="C:nucleolus"/>
    <property type="evidence" value="ECO:0007669"/>
    <property type="project" value="UniProtKB-SubCell"/>
</dbReference>
<keyword evidence="7" id="KW-0687">Ribonucleoprotein</keyword>
<feature type="region of interest" description="Disordered" evidence="8">
    <location>
        <begin position="98"/>
        <end position="168"/>
    </location>
</feature>
<feature type="compositionally biased region" description="Basic and acidic residues" evidence="8">
    <location>
        <begin position="152"/>
        <end position="168"/>
    </location>
</feature>
<dbReference type="RefSeq" id="XP_024721166.1">
    <property type="nucleotide sequence ID" value="XM_024860788.1"/>
</dbReference>
<evidence type="ECO:0000256" key="1">
    <source>
        <dbReference type="ARBA" id="ARBA00002889"/>
    </source>
</evidence>
<dbReference type="OrthoDB" id="285729at2759"/>
<evidence type="ECO:0000313" key="10">
    <source>
        <dbReference type="Proteomes" id="UP000241818"/>
    </source>
</evidence>
<evidence type="ECO:0000256" key="7">
    <source>
        <dbReference type="ARBA" id="ARBA00023274"/>
    </source>
</evidence>
<dbReference type="Proteomes" id="UP000241818">
    <property type="component" value="Unassembled WGS sequence"/>
</dbReference>
<dbReference type="InParanoid" id="A0A2T3B2N2"/>
<evidence type="ECO:0000256" key="8">
    <source>
        <dbReference type="SAM" id="MobiDB-lite"/>
    </source>
</evidence>
<evidence type="ECO:0000256" key="3">
    <source>
        <dbReference type="ARBA" id="ARBA00008479"/>
    </source>
</evidence>
<feature type="compositionally biased region" description="Polar residues" evidence="8">
    <location>
        <begin position="116"/>
        <end position="125"/>
    </location>
</feature>
<dbReference type="PANTHER" id="PTHR13243:SF1">
    <property type="entry name" value="NUCLEOLAR PROTEIN 16"/>
    <property type="match status" value="1"/>
</dbReference>
<protein>
    <recommendedName>
        <fullName evidence="5">Nucleolar protein 16</fullName>
    </recommendedName>
</protein>
<dbReference type="GO" id="GO:1990904">
    <property type="term" value="C:ribonucleoprotein complex"/>
    <property type="evidence" value="ECO:0007669"/>
    <property type="project" value="UniProtKB-KW"/>
</dbReference>
<organism evidence="9 10">
    <name type="scientific">Amorphotheca resinae ATCC 22711</name>
    <dbReference type="NCBI Taxonomy" id="857342"/>
    <lineage>
        <taxon>Eukaryota</taxon>
        <taxon>Fungi</taxon>
        <taxon>Dikarya</taxon>
        <taxon>Ascomycota</taxon>
        <taxon>Pezizomycotina</taxon>
        <taxon>Leotiomycetes</taxon>
        <taxon>Helotiales</taxon>
        <taxon>Amorphothecaceae</taxon>
        <taxon>Amorphotheca</taxon>
    </lineage>
</organism>
<comment type="similarity">
    <text evidence="3">Belongs to the NOP16 family.</text>
</comment>
<sequence>MGRELQKKKNRSSIPKIKLKPKSKRVNPLGNAIIAANWNQKETLTQNYRRLGLTSRLNSATGGTEKLHKGTESKTSTVSKLAITNAVPKTIAPTEVKVERDPETGKILRVIHPKTRSNPLNDPLNSDSEDEDMDAGEGEAEEKNPIVAQLEEQARSGKEKKERTQSEREREWIANLVRVHGDNYKKMAWDRKLNPMQQTEADLKRRIAKWRAQGGEVAASA</sequence>
<dbReference type="FunCoup" id="A0A2T3B2N2">
    <property type="interactions" value="253"/>
</dbReference>
<dbReference type="EMBL" id="KZ679011">
    <property type="protein sequence ID" value="PSS18814.1"/>
    <property type="molecule type" value="Genomic_DNA"/>
</dbReference>
<evidence type="ECO:0000256" key="2">
    <source>
        <dbReference type="ARBA" id="ARBA00004604"/>
    </source>
</evidence>
<feature type="region of interest" description="Disordered" evidence="8">
    <location>
        <begin position="1"/>
        <end position="23"/>
    </location>
</feature>
<proteinExistence type="inferred from homology"/>
<comment type="subcellular location">
    <subcellularLocation>
        <location evidence="2">Nucleus</location>
        <location evidence="2">Nucleolus</location>
    </subcellularLocation>
</comment>
<dbReference type="PANTHER" id="PTHR13243">
    <property type="entry name" value="HSPC111 PROTEIN-RELATED"/>
    <property type="match status" value="1"/>
</dbReference>
<evidence type="ECO:0000313" key="9">
    <source>
        <dbReference type="EMBL" id="PSS18814.1"/>
    </source>
</evidence>
<dbReference type="GO" id="GO:0042273">
    <property type="term" value="P:ribosomal large subunit biogenesis"/>
    <property type="evidence" value="ECO:0007669"/>
    <property type="project" value="TreeGrafter"/>
</dbReference>
<evidence type="ECO:0000256" key="4">
    <source>
        <dbReference type="ARBA" id="ARBA00011187"/>
    </source>
</evidence>
<accession>A0A2T3B2N2</accession>